<evidence type="ECO:0000313" key="2">
    <source>
        <dbReference type="Proteomes" id="UP000242501"/>
    </source>
</evidence>
<dbReference type="SUPFAM" id="SSF103084">
    <property type="entry name" value="Holliday junction resolvase RusA"/>
    <property type="match status" value="1"/>
</dbReference>
<dbReference type="STRING" id="1219383.SAMN05421733_11610"/>
<protein>
    <submittedName>
        <fullName evidence="1">Endodeoxyribonuclease RusA</fullName>
    </submittedName>
</protein>
<organism evidence="1 2">
    <name type="scientific">Acinetobacter boissieri</name>
    <dbReference type="NCBI Taxonomy" id="1219383"/>
    <lineage>
        <taxon>Bacteria</taxon>
        <taxon>Pseudomonadati</taxon>
        <taxon>Pseudomonadota</taxon>
        <taxon>Gammaproteobacteria</taxon>
        <taxon>Moraxellales</taxon>
        <taxon>Moraxellaceae</taxon>
        <taxon>Acinetobacter</taxon>
    </lineage>
</organism>
<dbReference type="GO" id="GO:0006310">
    <property type="term" value="P:DNA recombination"/>
    <property type="evidence" value="ECO:0007669"/>
    <property type="project" value="InterPro"/>
</dbReference>
<dbReference type="RefSeq" id="WP_092750094.1">
    <property type="nucleotide sequence ID" value="NZ_FMYL01000016.1"/>
</dbReference>
<dbReference type="OrthoDB" id="73971at2"/>
<reference evidence="2" key="1">
    <citation type="submission" date="2016-09" db="EMBL/GenBank/DDBJ databases">
        <authorList>
            <person name="Varghese N."/>
            <person name="Submissions S."/>
        </authorList>
    </citation>
    <scope>NUCLEOTIDE SEQUENCE [LARGE SCALE GENOMIC DNA]</scope>
    <source>
        <strain evidence="2">ANC 4422</strain>
    </source>
</reference>
<dbReference type="GO" id="GO:0006281">
    <property type="term" value="P:DNA repair"/>
    <property type="evidence" value="ECO:0007669"/>
    <property type="project" value="InterPro"/>
</dbReference>
<accession>A0A1G6KEG0</accession>
<keyword evidence="2" id="KW-1185">Reference proteome</keyword>
<dbReference type="AlphaFoldDB" id="A0A1G6KEG0"/>
<sequence>MTRSRADWLAHLRTRKNHFGTNHDLDSILKKPSKSKKAEGVKVIPKLRLNYTTEQLGPDTHYISEYGHIIVGKKHIAVKMPYGLSANEIWRATIDKKTEMQRNSLSLPARNYKKSVSNIYTDFIEKIGLEKITTACEVRIIAQPPLKPRNYTAQSYPRFDIDNYPKLIIDALKGILFTDDKLFISEQIILAEPIPDGCVWVSCIFKNTEQSDWLKRRVNFQWLAGDIT</sequence>
<dbReference type="GO" id="GO:0000287">
    <property type="term" value="F:magnesium ion binding"/>
    <property type="evidence" value="ECO:0007669"/>
    <property type="project" value="InterPro"/>
</dbReference>
<dbReference type="Pfam" id="PF05866">
    <property type="entry name" value="RusA"/>
    <property type="match status" value="1"/>
</dbReference>
<dbReference type="EMBL" id="FMYL01000016">
    <property type="protein sequence ID" value="SDC28696.1"/>
    <property type="molecule type" value="Genomic_DNA"/>
</dbReference>
<dbReference type="Proteomes" id="UP000242501">
    <property type="component" value="Unassembled WGS sequence"/>
</dbReference>
<dbReference type="Gene3D" id="3.30.1330.70">
    <property type="entry name" value="Holliday junction resolvase RusA"/>
    <property type="match status" value="1"/>
</dbReference>
<gene>
    <name evidence="1" type="ORF">SAMN05421733_11610</name>
</gene>
<dbReference type="InterPro" id="IPR008822">
    <property type="entry name" value="Endonuclease_RusA-like"/>
</dbReference>
<name>A0A1G6KEG0_9GAMM</name>
<proteinExistence type="predicted"/>
<evidence type="ECO:0000313" key="1">
    <source>
        <dbReference type="EMBL" id="SDC28696.1"/>
    </source>
</evidence>
<dbReference type="InterPro" id="IPR036614">
    <property type="entry name" value="RusA-like_sf"/>
</dbReference>